<keyword evidence="3" id="KW-1185">Reference proteome</keyword>
<dbReference type="EMBL" id="FOXK01000025">
    <property type="protein sequence ID" value="SFQ51396.1"/>
    <property type="molecule type" value="Genomic_DNA"/>
</dbReference>
<dbReference type="InterPro" id="IPR025140">
    <property type="entry name" value="Holin_2-3"/>
</dbReference>
<keyword evidence="1 2" id="KW-0812">Transmembrane</keyword>
<dbReference type="Proteomes" id="UP000182025">
    <property type="component" value="Unassembled WGS sequence"/>
</dbReference>
<sequence length="101" mass="11273">MATTCQNKPKRRLLPRMTVFAVISILLLVAIWYVRPEQLQVVLYKASLITIGAVLGYYIDRALFLVEARPHQCIGGIHIVGAWLRRALIVLACVLGMTLGL</sequence>
<name>A0A1I5Z4H2_9GAMM</name>
<accession>A0A1I5Z4H2</accession>
<organism evidence="2 3">
    <name type="scientific">Ectopseudomonas toyotomiensis</name>
    <dbReference type="NCBI Taxonomy" id="554344"/>
    <lineage>
        <taxon>Bacteria</taxon>
        <taxon>Pseudomonadati</taxon>
        <taxon>Pseudomonadota</taxon>
        <taxon>Gammaproteobacteria</taxon>
        <taxon>Pseudomonadales</taxon>
        <taxon>Pseudomonadaceae</taxon>
        <taxon>Ectopseudomonas</taxon>
    </lineage>
</organism>
<dbReference type="Pfam" id="PF13272">
    <property type="entry name" value="Holin_2-3"/>
    <property type="match status" value="1"/>
</dbReference>
<reference evidence="3" key="1">
    <citation type="submission" date="2016-10" db="EMBL/GenBank/DDBJ databases">
        <authorList>
            <person name="Varghese N."/>
            <person name="Submissions S."/>
        </authorList>
    </citation>
    <scope>NUCLEOTIDE SEQUENCE [LARGE SCALE GENOMIC DNA]</scope>
    <source>
        <strain evidence="3">JCM 15604</strain>
    </source>
</reference>
<gene>
    <name evidence="2" type="ORF">SAMN05216177_1256</name>
</gene>
<feature type="transmembrane region" description="Helical" evidence="1">
    <location>
        <begin position="41"/>
        <end position="59"/>
    </location>
</feature>
<feature type="transmembrane region" description="Helical" evidence="1">
    <location>
        <begin position="17"/>
        <end position="35"/>
    </location>
</feature>
<evidence type="ECO:0000313" key="3">
    <source>
        <dbReference type="Proteomes" id="UP000182025"/>
    </source>
</evidence>
<evidence type="ECO:0000256" key="1">
    <source>
        <dbReference type="SAM" id="Phobius"/>
    </source>
</evidence>
<dbReference type="AlphaFoldDB" id="A0A1I5Z4H2"/>
<keyword evidence="1" id="KW-1133">Transmembrane helix</keyword>
<proteinExistence type="predicted"/>
<keyword evidence="1" id="KW-0472">Membrane</keyword>
<dbReference type="RefSeq" id="WP_074919282.1">
    <property type="nucleotide sequence ID" value="NZ_FOXK01000025.1"/>
</dbReference>
<protein>
    <submittedName>
        <fullName evidence="2">Putative 2/3 transmembrane domain holin</fullName>
    </submittedName>
</protein>
<evidence type="ECO:0000313" key="2">
    <source>
        <dbReference type="EMBL" id="SFQ51396.1"/>
    </source>
</evidence>